<dbReference type="EMBL" id="BGPR01002154">
    <property type="protein sequence ID" value="GBM68641.1"/>
    <property type="molecule type" value="Genomic_DNA"/>
</dbReference>
<proteinExistence type="predicted"/>
<dbReference type="Proteomes" id="UP000499080">
    <property type="component" value="Unassembled WGS sequence"/>
</dbReference>
<organism evidence="1 2">
    <name type="scientific">Araneus ventricosus</name>
    <name type="common">Orbweaver spider</name>
    <name type="synonym">Epeira ventricosa</name>
    <dbReference type="NCBI Taxonomy" id="182803"/>
    <lineage>
        <taxon>Eukaryota</taxon>
        <taxon>Metazoa</taxon>
        <taxon>Ecdysozoa</taxon>
        <taxon>Arthropoda</taxon>
        <taxon>Chelicerata</taxon>
        <taxon>Arachnida</taxon>
        <taxon>Araneae</taxon>
        <taxon>Araneomorphae</taxon>
        <taxon>Entelegynae</taxon>
        <taxon>Araneoidea</taxon>
        <taxon>Araneidae</taxon>
        <taxon>Araneus</taxon>
    </lineage>
</organism>
<name>A0A4Y2HTD0_ARAVE</name>
<comment type="caution">
    <text evidence="1">The sequence shown here is derived from an EMBL/GenBank/DDBJ whole genome shotgun (WGS) entry which is preliminary data.</text>
</comment>
<sequence length="91" mass="9712">MLVRGQTMEKKLGEGWMISQTVPWLPAPPFQRVVEERGFAVAGELRNTRDVAASDVREKSGWGAGNKEWCLGNATSSSSGASGCPVVVTSC</sequence>
<protein>
    <submittedName>
        <fullName evidence="1">Uncharacterized protein</fullName>
    </submittedName>
</protein>
<evidence type="ECO:0000313" key="2">
    <source>
        <dbReference type="Proteomes" id="UP000499080"/>
    </source>
</evidence>
<evidence type="ECO:0000313" key="1">
    <source>
        <dbReference type="EMBL" id="GBM68641.1"/>
    </source>
</evidence>
<gene>
    <name evidence="1" type="ORF">AVEN_212208_1</name>
</gene>
<accession>A0A4Y2HTD0</accession>
<keyword evidence="2" id="KW-1185">Reference proteome</keyword>
<dbReference type="AlphaFoldDB" id="A0A4Y2HTD0"/>
<reference evidence="1 2" key="1">
    <citation type="journal article" date="2019" name="Sci. Rep.">
        <title>Orb-weaving spider Araneus ventricosus genome elucidates the spidroin gene catalogue.</title>
        <authorList>
            <person name="Kono N."/>
            <person name="Nakamura H."/>
            <person name="Ohtoshi R."/>
            <person name="Moran D.A.P."/>
            <person name="Shinohara A."/>
            <person name="Yoshida Y."/>
            <person name="Fujiwara M."/>
            <person name="Mori M."/>
            <person name="Tomita M."/>
            <person name="Arakawa K."/>
        </authorList>
    </citation>
    <scope>NUCLEOTIDE SEQUENCE [LARGE SCALE GENOMIC DNA]</scope>
</reference>